<protein>
    <submittedName>
        <fullName evidence="1">Uncharacterized protein</fullName>
    </submittedName>
</protein>
<gene>
    <name evidence="1" type="ORF">SAMN05443432_108175</name>
</gene>
<dbReference type="Proteomes" id="UP000322545">
    <property type="component" value="Unassembled WGS sequence"/>
</dbReference>
<evidence type="ECO:0000313" key="1">
    <source>
        <dbReference type="EMBL" id="SHM52031.1"/>
    </source>
</evidence>
<sequence>MIDMTSSMGQTPSRRSAIFVRSTGGVSKLAAQGPAPFASVPWQIEQLSEKTAFPASRDTSGVVDGAHPNKRRPNEIKLYFMKYPIIAELLLWRGTSSLLRFSRYTKTNPFWRLLAGVGSISGSLRLLHFVRRRSTSGWPSKRYFSKRHLTGVGIDANTRKYVEKATNRKPHSSPVRFRQIGLSIS</sequence>
<evidence type="ECO:0000313" key="2">
    <source>
        <dbReference type="Proteomes" id="UP000322545"/>
    </source>
</evidence>
<proteinExistence type="predicted"/>
<name>A0A1M7JGJ6_9RHOB</name>
<organism evidence="1 2">
    <name type="scientific">Roseovarius litoreus</name>
    <dbReference type="NCBI Taxonomy" id="1155722"/>
    <lineage>
        <taxon>Bacteria</taxon>
        <taxon>Pseudomonadati</taxon>
        <taxon>Pseudomonadota</taxon>
        <taxon>Alphaproteobacteria</taxon>
        <taxon>Rhodobacterales</taxon>
        <taxon>Roseobacteraceae</taxon>
        <taxon>Roseovarius</taxon>
    </lineage>
</organism>
<dbReference type="AlphaFoldDB" id="A0A1M7JGJ6"/>
<dbReference type="EMBL" id="FRCB01000008">
    <property type="protein sequence ID" value="SHM52031.1"/>
    <property type="molecule type" value="Genomic_DNA"/>
</dbReference>
<keyword evidence="2" id="KW-1185">Reference proteome</keyword>
<accession>A0A1M7JGJ6</accession>
<reference evidence="1 2" key="1">
    <citation type="submission" date="2016-11" db="EMBL/GenBank/DDBJ databases">
        <authorList>
            <person name="Varghese N."/>
            <person name="Submissions S."/>
        </authorList>
    </citation>
    <scope>NUCLEOTIDE SEQUENCE [LARGE SCALE GENOMIC DNA]</scope>
    <source>
        <strain evidence="1 2">DSM 28249</strain>
    </source>
</reference>